<dbReference type="SUPFAM" id="SSF64167">
    <property type="entry name" value="SurE-like"/>
    <property type="match status" value="1"/>
</dbReference>
<dbReference type="Pfam" id="PF01975">
    <property type="entry name" value="SurE"/>
    <property type="match status" value="1"/>
</dbReference>
<dbReference type="InterPro" id="IPR030048">
    <property type="entry name" value="SurE"/>
</dbReference>
<comment type="similarity">
    <text evidence="2">Belongs to the SurE nucleotidase family.</text>
</comment>
<dbReference type="InterPro" id="IPR036523">
    <property type="entry name" value="SurE-like_sf"/>
</dbReference>
<dbReference type="GO" id="GO:0046872">
    <property type="term" value="F:metal ion binding"/>
    <property type="evidence" value="ECO:0007669"/>
    <property type="project" value="UniProtKB-KW"/>
</dbReference>
<dbReference type="InterPro" id="IPR002828">
    <property type="entry name" value="SurE-like_Pase/nucleotidase"/>
</dbReference>
<evidence type="ECO:0000256" key="4">
    <source>
        <dbReference type="ARBA" id="ARBA00022723"/>
    </source>
</evidence>
<feature type="domain" description="Survival protein SurE-like phosphatase/nucleotidase" evidence="6">
    <location>
        <begin position="2"/>
        <end position="110"/>
    </location>
</feature>
<gene>
    <name evidence="7" type="ORF">FHU40_002680</name>
</gene>
<accession>A0A7W4VW60</accession>
<organism evidence="7 8">
    <name type="scientific">Nocardioides soli</name>
    <dbReference type="NCBI Taxonomy" id="1036020"/>
    <lineage>
        <taxon>Bacteria</taxon>
        <taxon>Bacillati</taxon>
        <taxon>Actinomycetota</taxon>
        <taxon>Actinomycetes</taxon>
        <taxon>Propionibacteriales</taxon>
        <taxon>Nocardioidaceae</taxon>
        <taxon>Nocardioides</taxon>
    </lineage>
</organism>
<evidence type="ECO:0000256" key="2">
    <source>
        <dbReference type="ARBA" id="ARBA00011062"/>
    </source>
</evidence>
<sequence length="186" mass="19011">MCALLAVRGAFGGPVDLVMSGINPGTNMGPSVLHSGTVGAVVTAANFGVPGLAVSMDAEEHAPDEIFDSAASWALFVLDNTDLGGPPRAMSLNVPGLPASEVKGVRATGLDATPGFRAAGVRTVEPLASGGRLVSFVYEPVERRLDADGDVAAVRSGWASLSWLTSISADEAPRGAWREGRPTSLV</sequence>
<dbReference type="Gene3D" id="3.40.1210.10">
    <property type="entry name" value="Survival protein SurE-like phosphatase/nucleotidase"/>
    <property type="match status" value="1"/>
</dbReference>
<dbReference type="EC" id="3.1.3.5" evidence="3"/>
<evidence type="ECO:0000256" key="5">
    <source>
        <dbReference type="ARBA" id="ARBA00022801"/>
    </source>
</evidence>
<evidence type="ECO:0000313" key="8">
    <source>
        <dbReference type="Proteomes" id="UP000589626"/>
    </source>
</evidence>
<keyword evidence="4" id="KW-0479">Metal-binding</keyword>
<comment type="catalytic activity">
    <reaction evidence="1">
        <text>a ribonucleoside 5'-phosphate + H2O = a ribonucleoside + phosphate</text>
        <dbReference type="Rhea" id="RHEA:12484"/>
        <dbReference type="ChEBI" id="CHEBI:15377"/>
        <dbReference type="ChEBI" id="CHEBI:18254"/>
        <dbReference type="ChEBI" id="CHEBI:43474"/>
        <dbReference type="ChEBI" id="CHEBI:58043"/>
        <dbReference type="EC" id="3.1.3.5"/>
    </reaction>
</comment>
<protein>
    <recommendedName>
        <fullName evidence="3">5'-nucleotidase</fullName>
        <ecNumber evidence="3">3.1.3.5</ecNumber>
    </recommendedName>
</protein>
<reference evidence="7 8" key="1">
    <citation type="submission" date="2020-08" db="EMBL/GenBank/DDBJ databases">
        <title>Sequencing the genomes of 1000 actinobacteria strains.</title>
        <authorList>
            <person name="Klenk H.-P."/>
        </authorList>
    </citation>
    <scope>NUCLEOTIDE SEQUENCE [LARGE SCALE GENOMIC DNA]</scope>
    <source>
        <strain evidence="7 8">DSM 105498</strain>
    </source>
</reference>
<keyword evidence="8" id="KW-1185">Reference proteome</keyword>
<proteinExistence type="inferred from homology"/>
<evidence type="ECO:0000313" key="7">
    <source>
        <dbReference type="EMBL" id="MBB3042862.1"/>
    </source>
</evidence>
<name>A0A7W4VW60_9ACTN</name>
<evidence type="ECO:0000256" key="3">
    <source>
        <dbReference type="ARBA" id="ARBA00012643"/>
    </source>
</evidence>
<evidence type="ECO:0000259" key="6">
    <source>
        <dbReference type="Pfam" id="PF01975"/>
    </source>
</evidence>
<dbReference type="EMBL" id="JACHWR010000002">
    <property type="protein sequence ID" value="MBB3042862.1"/>
    <property type="molecule type" value="Genomic_DNA"/>
</dbReference>
<evidence type="ECO:0000256" key="1">
    <source>
        <dbReference type="ARBA" id="ARBA00000815"/>
    </source>
</evidence>
<dbReference type="AlphaFoldDB" id="A0A7W4VW60"/>
<dbReference type="Proteomes" id="UP000589626">
    <property type="component" value="Unassembled WGS sequence"/>
</dbReference>
<dbReference type="PANTHER" id="PTHR30457:SF0">
    <property type="entry name" value="PHOSPHATASE, PUTATIVE (AFU_ORTHOLOGUE AFUA_4G01070)-RELATED"/>
    <property type="match status" value="1"/>
</dbReference>
<comment type="caution">
    <text evidence="7">The sequence shown here is derived from an EMBL/GenBank/DDBJ whole genome shotgun (WGS) entry which is preliminary data.</text>
</comment>
<keyword evidence="5" id="KW-0378">Hydrolase</keyword>
<dbReference type="GO" id="GO:0008253">
    <property type="term" value="F:5'-nucleotidase activity"/>
    <property type="evidence" value="ECO:0007669"/>
    <property type="project" value="UniProtKB-EC"/>
</dbReference>
<dbReference type="PANTHER" id="PTHR30457">
    <property type="entry name" value="5'-NUCLEOTIDASE SURE"/>
    <property type="match status" value="1"/>
</dbReference>